<dbReference type="AlphaFoldDB" id="A0A917FTK5"/>
<dbReference type="CDD" id="cd06225">
    <property type="entry name" value="HAMP"/>
    <property type="match status" value="1"/>
</dbReference>
<keyword evidence="2" id="KW-1003">Cell membrane</keyword>
<dbReference type="SMART" id="SM00304">
    <property type="entry name" value="HAMP"/>
    <property type="match status" value="1"/>
</dbReference>
<keyword evidence="10" id="KW-1185">Reference proteome</keyword>
<dbReference type="InterPro" id="IPR010559">
    <property type="entry name" value="Sig_transdc_His_kin_internal"/>
</dbReference>
<proteinExistence type="predicted"/>
<evidence type="ECO:0000256" key="1">
    <source>
        <dbReference type="ARBA" id="ARBA00004651"/>
    </source>
</evidence>
<accession>A0A917FTK5</accession>
<comment type="caution">
    <text evidence="9">The sequence shown here is derived from an EMBL/GenBank/DDBJ whole genome shotgun (WGS) entry which is preliminary data.</text>
</comment>
<dbReference type="InterPro" id="IPR036890">
    <property type="entry name" value="HATPase_C_sf"/>
</dbReference>
<evidence type="ECO:0000256" key="3">
    <source>
        <dbReference type="ARBA" id="ARBA00022553"/>
    </source>
</evidence>
<dbReference type="Pfam" id="PF06580">
    <property type="entry name" value="His_kinase"/>
    <property type="match status" value="1"/>
</dbReference>
<dbReference type="PANTHER" id="PTHR34220:SF7">
    <property type="entry name" value="SENSOR HISTIDINE KINASE YPDA"/>
    <property type="match status" value="1"/>
</dbReference>
<dbReference type="GO" id="GO:0000155">
    <property type="term" value="F:phosphorelay sensor kinase activity"/>
    <property type="evidence" value="ECO:0007669"/>
    <property type="project" value="InterPro"/>
</dbReference>
<dbReference type="InterPro" id="IPR003660">
    <property type="entry name" value="HAMP_dom"/>
</dbReference>
<keyword evidence="4" id="KW-0808">Transferase</keyword>
<evidence type="ECO:0000256" key="7">
    <source>
        <dbReference type="SAM" id="Phobius"/>
    </source>
</evidence>
<dbReference type="PROSITE" id="PS50885">
    <property type="entry name" value="HAMP"/>
    <property type="match status" value="1"/>
</dbReference>
<evidence type="ECO:0000313" key="10">
    <source>
        <dbReference type="Proteomes" id="UP000637643"/>
    </source>
</evidence>
<keyword evidence="7" id="KW-1133">Transmembrane helix</keyword>
<sequence>MRGWSNIRFQTKLFVVFILLSSVPALLIGTTAYHKSSEMLQDRTEQDLSVILTQLNTSIERQISDFDRFTMIPYYLPDIFSFLNQPYLSKDQWGSQEINAQKTMARLMSAYPSINSSINGLVVYGMNGTSNAYRLSGNSVMNPNLRFVDNPWYDEVIAKNGGFTITGVQEINQFNTDSFQAIVGARLLMDEEYQPLAVMAIYISPNFIPKIVRSLELSTVQVAVFDRDQRVIYSSEPALTDKLKSFGQGQTKGGWETEASSDTRQIGYNGVFLESDYLGWKTYLGVDREELLAGSRSIRRFTLFIIVALVFITAAASWLLARSLSKPIYRLIRSMRDVEKGKFAVTVPVGRGDEIGRLEGSYGRMVTRLDELVHSIEEKERQKRHAELYALRARIQPHFLYNTLNSIRMLAILQQSPHIAKLIQALNKLLQANMKLDSELVSLQEELQMLRDYVSLMDLRYTNVFTVDWKVPEEFLHLPIPPMLLQPLLENAIFHGAKGLDRNLHITVTAMPGQDQRALILEIIDDGAGFPPGVINLDNAPDAPDSSQIGLRNVRDRIRLRFGEEYGLEMLRIDNLTIMRVSIPLMSMQLGGDSHVESTGR</sequence>
<evidence type="ECO:0000256" key="6">
    <source>
        <dbReference type="SAM" id="Coils"/>
    </source>
</evidence>
<dbReference type="Pfam" id="PF00672">
    <property type="entry name" value="HAMP"/>
    <property type="match status" value="1"/>
</dbReference>
<keyword evidence="9" id="KW-0418">Kinase</keyword>
<protein>
    <submittedName>
        <fullName evidence="9">Histidine kinase</fullName>
    </submittedName>
</protein>
<gene>
    <name evidence="9" type="ORF">GCM10010912_60060</name>
</gene>
<evidence type="ECO:0000256" key="4">
    <source>
        <dbReference type="ARBA" id="ARBA00022679"/>
    </source>
</evidence>
<dbReference type="SUPFAM" id="SSF55874">
    <property type="entry name" value="ATPase domain of HSP90 chaperone/DNA topoisomerase II/histidine kinase"/>
    <property type="match status" value="1"/>
</dbReference>
<dbReference type="Gene3D" id="6.10.340.10">
    <property type="match status" value="1"/>
</dbReference>
<keyword evidence="6" id="KW-0175">Coiled coil</keyword>
<keyword evidence="3" id="KW-0597">Phosphoprotein</keyword>
<dbReference type="PANTHER" id="PTHR34220">
    <property type="entry name" value="SENSOR HISTIDINE KINASE YPDA"/>
    <property type="match status" value="1"/>
</dbReference>
<evidence type="ECO:0000259" key="8">
    <source>
        <dbReference type="PROSITE" id="PS50885"/>
    </source>
</evidence>
<organism evidence="9 10">
    <name type="scientific">Paenibacillus albidus</name>
    <dbReference type="NCBI Taxonomy" id="2041023"/>
    <lineage>
        <taxon>Bacteria</taxon>
        <taxon>Bacillati</taxon>
        <taxon>Bacillota</taxon>
        <taxon>Bacilli</taxon>
        <taxon>Bacillales</taxon>
        <taxon>Paenibacillaceae</taxon>
        <taxon>Paenibacillus</taxon>
    </lineage>
</organism>
<dbReference type="EMBL" id="BMKR01000043">
    <property type="protein sequence ID" value="GGG07404.1"/>
    <property type="molecule type" value="Genomic_DNA"/>
</dbReference>
<dbReference type="Gene3D" id="3.30.565.10">
    <property type="entry name" value="Histidine kinase-like ATPase, C-terminal domain"/>
    <property type="match status" value="1"/>
</dbReference>
<feature type="coiled-coil region" evidence="6">
    <location>
        <begin position="419"/>
        <end position="453"/>
    </location>
</feature>
<comment type="subcellular location">
    <subcellularLocation>
        <location evidence="1">Cell membrane</location>
        <topology evidence="1">Multi-pass membrane protein</topology>
    </subcellularLocation>
</comment>
<reference evidence="9" key="1">
    <citation type="journal article" date="2014" name="Int. J. Syst. Evol. Microbiol.">
        <title>Complete genome sequence of Corynebacterium casei LMG S-19264T (=DSM 44701T), isolated from a smear-ripened cheese.</title>
        <authorList>
            <consortium name="US DOE Joint Genome Institute (JGI-PGF)"/>
            <person name="Walter F."/>
            <person name="Albersmeier A."/>
            <person name="Kalinowski J."/>
            <person name="Ruckert C."/>
        </authorList>
    </citation>
    <scope>NUCLEOTIDE SEQUENCE</scope>
    <source>
        <strain evidence="9">CGMCC 1.16134</strain>
    </source>
</reference>
<feature type="transmembrane region" description="Helical" evidence="7">
    <location>
        <begin position="301"/>
        <end position="321"/>
    </location>
</feature>
<dbReference type="Proteomes" id="UP000637643">
    <property type="component" value="Unassembled WGS sequence"/>
</dbReference>
<evidence type="ECO:0000256" key="2">
    <source>
        <dbReference type="ARBA" id="ARBA00022475"/>
    </source>
</evidence>
<keyword evidence="5 7" id="KW-0472">Membrane</keyword>
<reference evidence="9" key="2">
    <citation type="submission" date="2020-09" db="EMBL/GenBank/DDBJ databases">
        <authorList>
            <person name="Sun Q."/>
            <person name="Zhou Y."/>
        </authorList>
    </citation>
    <scope>NUCLEOTIDE SEQUENCE</scope>
    <source>
        <strain evidence="9">CGMCC 1.16134</strain>
    </source>
</reference>
<evidence type="ECO:0000256" key="5">
    <source>
        <dbReference type="ARBA" id="ARBA00023136"/>
    </source>
</evidence>
<evidence type="ECO:0000313" key="9">
    <source>
        <dbReference type="EMBL" id="GGG07404.1"/>
    </source>
</evidence>
<keyword evidence="7" id="KW-0812">Transmembrane</keyword>
<dbReference type="InterPro" id="IPR050640">
    <property type="entry name" value="Bact_2-comp_sensor_kinase"/>
</dbReference>
<dbReference type="SUPFAM" id="SSF158472">
    <property type="entry name" value="HAMP domain-like"/>
    <property type="match status" value="1"/>
</dbReference>
<feature type="domain" description="HAMP" evidence="8">
    <location>
        <begin position="322"/>
        <end position="374"/>
    </location>
</feature>
<name>A0A917FTK5_9BACL</name>
<dbReference type="GO" id="GO:0005886">
    <property type="term" value="C:plasma membrane"/>
    <property type="evidence" value="ECO:0007669"/>
    <property type="project" value="UniProtKB-SubCell"/>
</dbReference>